<dbReference type="EMBL" id="QLLR01000060">
    <property type="protein sequence ID" value="RAJ19812.1"/>
    <property type="molecule type" value="Genomic_DNA"/>
</dbReference>
<feature type="compositionally biased region" description="Basic and acidic residues" evidence="1">
    <location>
        <begin position="112"/>
        <end position="122"/>
    </location>
</feature>
<evidence type="ECO:0000313" key="3">
    <source>
        <dbReference type="EMBL" id="RAJ19812.1"/>
    </source>
</evidence>
<gene>
    <name evidence="3" type="ORF">LY11_05276</name>
</gene>
<dbReference type="Proteomes" id="UP000249754">
    <property type="component" value="Unassembled WGS sequence"/>
</dbReference>
<dbReference type="InterPro" id="IPR024623">
    <property type="entry name" value="YtxH"/>
</dbReference>
<sequence>MSYKKLIKSVIHAHQDNSLSAFALVAGLAAGAAIAVLFAPRSGSKSRKLLLEKLNLTQKQEPHHELKDRLLTDLRETTRKHADHLQGPEKKRKDPTEIKVPSAGTTAWKNKSVTERSSKVVK</sequence>
<evidence type="ECO:0000313" key="4">
    <source>
        <dbReference type="Proteomes" id="UP000249754"/>
    </source>
</evidence>
<evidence type="ECO:0000256" key="2">
    <source>
        <dbReference type="SAM" id="Phobius"/>
    </source>
</evidence>
<feature type="compositionally biased region" description="Basic and acidic residues" evidence="1">
    <location>
        <begin position="73"/>
        <end position="97"/>
    </location>
</feature>
<dbReference type="RefSeq" id="WP_111636529.1">
    <property type="nucleotide sequence ID" value="NZ_QLLR01000060.1"/>
</dbReference>
<organism evidence="3 4">
    <name type="scientific">Pedobacter cryoconitis</name>
    <dbReference type="NCBI Taxonomy" id="188932"/>
    <lineage>
        <taxon>Bacteria</taxon>
        <taxon>Pseudomonadati</taxon>
        <taxon>Bacteroidota</taxon>
        <taxon>Sphingobacteriia</taxon>
        <taxon>Sphingobacteriales</taxon>
        <taxon>Sphingobacteriaceae</taxon>
        <taxon>Pedobacter</taxon>
    </lineage>
</organism>
<dbReference type="Pfam" id="PF12732">
    <property type="entry name" value="YtxH"/>
    <property type="match status" value="1"/>
</dbReference>
<dbReference type="OrthoDB" id="771819at2"/>
<keyword evidence="2" id="KW-1133">Transmembrane helix</keyword>
<name>A0A327RUV3_9SPHI</name>
<keyword evidence="2" id="KW-0812">Transmembrane</keyword>
<comment type="caution">
    <text evidence="3">The sequence shown here is derived from an EMBL/GenBank/DDBJ whole genome shotgun (WGS) entry which is preliminary data.</text>
</comment>
<dbReference type="AlphaFoldDB" id="A0A327RUV3"/>
<protein>
    <submittedName>
        <fullName evidence="3">YtxH-like protein</fullName>
    </submittedName>
</protein>
<keyword evidence="2" id="KW-0472">Membrane</keyword>
<evidence type="ECO:0000256" key="1">
    <source>
        <dbReference type="SAM" id="MobiDB-lite"/>
    </source>
</evidence>
<feature type="region of interest" description="Disordered" evidence="1">
    <location>
        <begin position="73"/>
        <end position="122"/>
    </location>
</feature>
<reference evidence="3 4" key="1">
    <citation type="submission" date="2018-06" db="EMBL/GenBank/DDBJ databases">
        <title>Genomic Encyclopedia of Archaeal and Bacterial Type Strains, Phase II (KMG-II): from individual species to whole genera.</title>
        <authorList>
            <person name="Goeker M."/>
        </authorList>
    </citation>
    <scope>NUCLEOTIDE SEQUENCE [LARGE SCALE GENOMIC DNA]</scope>
    <source>
        <strain evidence="3 4">DSM 14825</strain>
    </source>
</reference>
<feature type="transmembrane region" description="Helical" evidence="2">
    <location>
        <begin position="20"/>
        <end position="39"/>
    </location>
</feature>
<accession>A0A327RUV3</accession>
<proteinExistence type="predicted"/>